<dbReference type="SUPFAM" id="SSF52540">
    <property type="entry name" value="P-loop containing nucleoside triphosphate hydrolases"/>
    <property type="match status" value="1"/>
</dbReference>
<keyword evidence="11" id="KW-0963">Cytoplasm</keyword>
<comment type="pathway">
    <text evidence="1 11">Metabolic intermediate biosynthesis; chorismate biosynthesis; chorismate from D-erythrose 4-phosphate and phosphoenolpyruvate: step 5/7.</text>
</comment>
<comment type="subunit">
    <text evidence="11">Monomer.</text>
</comment>
<comment type="similarity">
    <text evidence="2 11">Belongs to the shikimate kinase family.</text>
</comment>
<dbReference type="GO" id="GO:0004765">
    <property type="term" value="F:shikimate kinase activity"/>
    <property type="evidence" value="ECO:0007669"/>
    <property type="project" value="UniProtKB-UniRule"/>
</dbReference>
<dbReference type="RefSeq" id="WP_120772162.1">
    <property type="nucleotide sequence ID" value="NZ_CP032627.1"/>
</dbReference>
<comment type="cofactor">
    <cofactor evidence="11">
        <name>Mg(2+)</name>
        <dbReference type="ChEBI" id="CHEBI:18420"/>
    </cofactor>
    <text evidence="11">Binds 1 Mg(2+) ion per subunit.</text>
</comment>
<dbReference type="PRINTS" id="PR01100">
    <property type="entry name" value="SHIKIMTKNASE"/>
</dbReference>
<dbReference type="InterPro" id="IPR023000">
    <property type="entry name" value="Shikimate_kinase_CS"/>
</dbReference>
<dbReference type="CDD" id="cd00464">
    <property type="entry name" value="SK"/>
    <property type="match status" value="1"/>
</dbReference>
<feature type="binding site" evidence="11">
    <location>
        <position position="73"/>
    </location>
    <ligand>
        <name>substrate</name>
    </ligand>
</feature>
<dbReference type="GO" id="GO:0008652">
    <property type="term" value="P:amino acid biosynthetic process"/>
    <property type="evidence" value="ECO:0007669"/>
    <property type="project" value="UniProtKB-KW"/>
</dbReference>
<dbReference type="Proteomes" id="UP000269374">
    <property type="component" value="Chromosome"/>
</dbReference>
<comment type="function">
    <text evidence="11">Catalyzes the specific phosphorylation of the 3-hydroxyl group of shikimic acid using ATP as a cosubstrate.</text>
</comment>
<protein>
    <recommendedName>
        <fullName evidence="3 11">Shikimate kinase</fullName>
        <shortName evidence="11">SK</shortName>
        <ecNumber evidence="3 11">2.7.1.71</ecNumber>
    </recommendedName>
</protein>
<dbReference type="Pfam" id="PF01202">
    <property type="entry name" value="SKI"/>
    <property type="match status" value="1"/>
</dbReference>
<evidence type="ECO:0000256" key="2">
    <source>
        <dbReference type="ARBA" id="ARBA00006997"/>
    </source>
</evidence>
<evidence type="ECO:0000256" key="9">
    <source>
        <dbReference type="ARBA" id="ARBA00023141"/>
    </source>
</evidence>
<evidence type="ECO:0000256" key="4">
    <source>
        <dbReference type="ARBA" id="ARBA00022605"/>
    </source>
</evidence>
<evidence type="ECO:0000256" key="8">
    <source>
        <dbReference type="ARBA" id="ARBA00022840"/>
    </source>
</evidence>
<dbReference type="Gene3D" id="3.40.50.300">
    <property type="entry name" value="P-loop containing nucleotide triphosphate hydrolases"/>
    <property type="match status" value="1"/>
</dbReference>
<dbReference type="KEGG" id="lact:D7I46_06505"/>
<dbReference type="OrthoDB" id="9800332at2"/>
<dbReference type="InterPro" id="IPR031322">
    <property type="entry name" value="Shikimate/glucono_kinase"/>
</dbReference>
<reference evidence="12 13" key="1">
    <citation type="submission" date="2018-09" db="EMBL/GenBank/DDBJ databases">
        <title>Genome sequencing of strain 1JSPR-7.</title>
        <authorList>
            <person name="Heo J."/>
            <person name="Kim S.-J."/>
            <person name="Kwon S.-W."/>
        </authorList>
    </citation>
    <scope>NUCLEOTIDE SEQUENCE [LARGE SCALE GENOMIC DNA]</scope>
    <source>
        <strain evidence="12 13">1JSPR-7</strain>
    </source>
</reference>
<keyword evidence="9 11" id="KW-0057">Aromatic amino acid biosynthesis</keyword>
<keyword evidence="6 11" id="KW-0547">Nucleotide-binding</keyword>
<evidence type="ECO:0000256" key="6">
    <source>
        <dbReference type="ARBA" id="ARBA00022741"/>
    </source>
</evidence>
<comment type="catalytic activity">
    <reaction evidence="10 11">
        <text>shikimate + ATP = 3-phosphoshikimate + ADP + H(+)</text>
        <dbReference type="Rhea" id="RHEA:13121"/>
        <dbReference type="ChEBI" id="CHEBI:15378"/>
        <dbReference type="ChEBI" id="CHEBI:30616"/>
        <dbReference type="ChEBI" id="CHEBI:36208"/>
        <dbReference type="ChEBI" id="CHEBI:145989"/>
        <dbReference type="ChEBI" id="CHEBI:456216"/>
        <dbReference type="EC" id="2.7.1.71"/>
    </reaction>
</comment>
<dbReference type="AlphaFoldDB" id="A0A387BEU5"/>
<comment type="caution">
    <text evidence="11">Lacks conserved residue(s) required for the propagation of feature annotation.</text>
</comment>
<evidence type="ECO:0000313" key="13">
    <source>
        <dbReference type="Proteomes" id="UP000269374"/>
    </source>
</evidence>
<dbReference type="EC" id="2.7.1.71" evidence="3 11"/>
<dbReference type="UniPathway" id="UPA00053">
    <property type="reaction ID" value="UER00088"/>
</dbReference>
<evidence type="ECO:0000256" key="3">
    <source>
        <dbReference type="ARBA" id="ARBA00012154"/>
    </source>
</evidence>
<comment type="subcellular location">
    <subcellularLocation>
        <location evidence="11">Cytoplasm</location>
    </subcellularLocation>
</comment>
<keyword evidence="8 11" id="KW-0067">ATP-binding</keyword>
<feature type="binding site" evidence="11">
    <location>
        <position position="52"/>
    </location>
    <ligand>
        <name>substrate</name>
    </ligand>
</feature>
<dbReference type="GO" id="GO:0009423">
    <property type="term" value="P:chorismate biosynthetic process"/>
    <property type="evidence" value="ECO:0007669"/>
    <property type="project" value="UniProtKB-UniRule"/>
</dbReference>
<feature type="binding site" evidence="11">
    <location>
        <position position="28"/>
    </location>
    <ligand>
        <name>substrate</name>
    </ligand>
</feature>
<dbReference type="GO" id="GO:0005524">
    <property type="term" value="F:ATP binding"/>
    <property type="evidence" value="ECO:0007669"/>
    <property type="project" value="UniProtKB-UniRule"/>
</dbReference>
<evidence type="ECO:0000256" key="1">
    <source>
        <dbReference type="ARBA" id="ARBA00004842"/>
    </source>
</evidence>
<feature type="binding site" evidence="11">
    <location>
        <position position="113"/>
    </location>
    <ligand>
        <name>ATP</name>
        <dbReference type="ChEBI" id="CHEBI:30616"/>
    </ligand>
</feature>
<feature type="binding site" evidence="11">
    <location>
        <position position="129"/>
    </location>
    <ligand>
        <name>substrate</name>
    </ligand>
</feature>
<dbReference type="GO" id="GO:0005829">
    <property type="term" value="C:cytosol"/>
    <property type="evidence" value="ECO:0007669"/>
    <property type="project" value="TreeGrafter"/>
</dbReference>
<dbReference type="InterPro" id="IPR000623">
    <property type="entry name" value="Shikimate_kinase/TSH1"/>
</dbReference>
<dbReference type="HAMAP" id="MF_00109">
    <property type="entry name" value="Shikimate_kinase"/>
    <property type="match status" value="1"/>
</dbReference>
<evidence type="ECO:0000256" key="5">
    <source>
        <dbReference type="ARBA" id="ARBA00022679"/>
    </source>
</evidence>
<dbReference type="InterPro" id="IPR027417">
    <property type="entry name" value="P-loop_NTPase"/>
</dbReference>
<keyword evidence="4 11" id="KW-0028">Amino-acid biosynthesis</keyword>
<keyword evidence="7 11" id="KW-0418">Kinase</keyword>
<keyword evidence="11" id="KW-0479">Metal-binding</keyword>
<evidence type="ECO:0000256" key="7">
    <source>
        <dbReference type="ARBA" id="ARBA00022777"/>
    </source>
</evidence>
<name>A0A387BEU5_9LACT</name>
<dbReference type="GO" id="GO:0000287">
    <property type="term" value="F:magnesium ion binding"/>
    <property type="evidence" value="ECO:0007669"/>
    <property type="project" value="UniProtKB-UniRule"/>
</dbReference>
<feature type="binding site" evidence="11">
    <location>
        <position position="14"/>
    </location>
    <ligand>
        <name>Mg(2+)</name>
        <dbReference type="ChEBI" id="CHEBI:18420"/>
    </ligand>
</feature>
<dbReference type="PANTHER" id="PTHR21087">
    <property type="entry name" value="SHIKIMATE KINASE"/>
    <property type="match status" value="1"/>
</dbReference>
<dbReference type="GO" id="GO:0009073">
    <property type="term" value="P:aromatic amino acid family biosynthetic process"/>
    <property type="evidence" value="ECO:0007669"/>
    <property type="project" value="UniProtKB-KW"/>
</dbReference>
<keyword evidence="5 11" id="KW-0808">Transferase</keyword>
<organism evidence="12 13">
    <name type="scientific">Lactococcus allomyrinae</name>
    <dbReference type="NCBI Taxonomy" id="2419773"/>
    <lineage>
        <taxon>Bacteria</taxon>
        <taxon>Bacillati</taxon>
        <taxon>Bacillota</taxon>
        <taxon>Bacilli</taxon>
        <taxon>Lactobacillales</taxon>
        <taxon>Streptococcaceae</taxon>
        <taxon>Lactococcus</taxon>
    </lineage>
</organism>
<dbReference type="PANTHER" id="PTHR21087:SF16">
    <property type="entry name" value="SHIKIMATE KINASE 1, CHLOROPLASTIC"/>
    <property type="match status" value="1"/>
</dbReference>
<dbReference type="PROSITE" id="PS01128">
    <property type="entry name" value="SHIKIMATE_KINASE"/>
    <property type="match status" value="1"/>
</dbReference>
<sequence>MSIILIGFMGAGKSTVAKLLSDDFIDLDKMIEQQIEMPISTFFDLFGEDDFRQVEQEVFEAAIHMNFVIATGGGIVENAGNLDVLGFQTQVVYLKSDFDVLWQRILKDDKNQRPLAKNKEFARKLFEKRAPVYEEVADLVIVVDNKQPDKIVQEIRDWQGNL</sequence>
<evidence type="ECO:0000256" key="10">
    <source>
        <dbReference type="ARBA" id="ARBA00048567"/>
    </source>
</evidence>
<evidence type="ECO:0000256" key="11">
    <source>
        <dbReference type="HAMAP-Rule" id="MF_00109"/>
    </source>
</evidence>
<evidence type="ECO:0000313" key="12">
    <source>
        <dbReference type="EMBL" id="AYG00774.1"/>
    </source>
</evidence>
<accession>A0A387BEU5</accession>
<gene>
    <name evidence="11" type="primary">aroK</name>
    <name evidence="12" type="ORF">D7I46_06505</name>
</gene>
<proteinExistence type="inferred from homology"/>
<feature type="binding site" evidence="11">
    <location>
        <begin position="10"/>
        <end position="15"/>
    </location>
    <ligand>
        <name>ATP</name>
        <dbReference type="ChEBI" id="CHEBI:30616"/>
    </ligand>
</feature>
<keyword evidence="11" id="KW-0460">Magnesium</keyword>
<dbReference type="EMBL" id="CP032627">
    <property type="protein sequence ID" value="AYG00774.1"/>
    <property type="molecule type" value="Genomic_DNA"/>
</dbReference>
<keyword evidence="13" id="KW-1185">Reference proteome</keyword>